<feature type="region of interest" description="Disordered" evidence="3">
    <location>
        <begin position="338"/>
        <end position="370"/>
    </location>
</feature>
<dbReference type="HOGENOM" id="CLU_936886_0_0_1"/>
<dbReference type="InterPro" id="IPR027417">
    <property type="entry name" value="P-loop_NTPase"/>
</dbReference>
<dbReference type="PANTHER" id="PTHR24072">
    <property type="entry name" value="RHO FAMILY GTPASE"/>
    <property type="match status" value="1"/>
</dbReference>
<dbReference type="GO" id="GO:0007264">
    <property type="term" value="P:small GTPase-mediated signal transduction"/>
    <property type="evidence" value="ECO:0007669"/>
    <property type="project" value="InterPro"/>
</dbReference>
<dbReference type="Pfam" id="PF00071">
    <property type="entry name" value="Ras"/>
    <property type="match status" value="1"/>
</dbReference>
<dbReference type="GeneID" id="14538180"/>
<keyword evidence="2" id="KW-0342">GTP-binding</keyword>
<dbReference type="AlphaFoldDB" id="H8WZE4"/>
<feature type="compositionally biased region" description="Polar residues" evidence="3">
    <location>
        <begin position="56"/>
        <end position="84"/>
    </location>
</feature>
<dbReference type="SUPFAM" id="SSF52540">
    <property type="entry name" value="P-loop containing nucleoside triphosphate hydrolases"/>
    <property type="match status" value="1"/>
</dbReference>
<dbReference type="InterPro" id="IPR001806">
    <property type="entry name" value="Small_GTPase"/>
</dbReference>
<name>H8WZE4_CANO9</name>
<sequence>MNNLYINRPVDLRDAIIINFPTPSLNKVSDINNLQIRHSCYLKMSDSTDTLPIYQQPPNYSINDPTQQDDPAQTMLSQSESSPRANGRSARKAISMYHEEFCSKRTVYNASIHIMGDAGVGKSSLMWAYKYPGLLIHCQPKQNNECYMKMKGPYPNDMPFLLKISHSVGDAEQEQASRYLLPIPDDIVLLCFAMNDPVSLFNIRDKWYPRMRQMMYSTKVPIILVGTKTDRTDVFPPIDHMERKARKVGREIGAIKFMTCSAKSVYNVKDVFNFALDHIHTKWAAGLAKIYEKNLLPYDFEDEVLREARFPKKGGTARGIFPGNKDLKGNGLLNSKAVSGETNVRKKDQGEQHFTSEKKKKKDNGTCVIT</sequence>
<organism evidence="4 5">
    <name type="scientific">Candida orthopsilosis (strain 90-125)</name>
    <name type="common">Yeast</name>
    <dbReference type="NCBI Taxonomy" id="1136231"/>
    <lineage>
        <taxon>Eukaryota</taxon>
        <taxon>Fungi</taxon>
        <taxon>Dikarya</taxon>
        <taxon>Ascomycota</taxon>
        <taxon>Saccharomycotina</taxon>
        <taxon>Pichiomycetes</taxon>
        <taxon>Debaryomycetaceae</taxon>
        <taxon>Candida/Lodderomyces clade</taxon>
        <taxon>Candida</taxon>
    </lineage>
</organism>
<evidence type="ECO:0000256" key="3">
    <source>
        <dbReference type="SAM" id="MobiDB-lite"/>
    </source>
</evidence>
<dbReference type="PRINTS" id="PR00449">
    <property type="entry name" value="RASTRNSFRMNG"/>
</dbReference>
<evidence type="ECO:0000313" key="4">
    <source>
        <dbReference type="EMBL" id="CCG21812.1"/>
    </source>
</evidence>
<gene>
    <name evidence="4" type="ORF">CORT_0B00920</name>
</gene>
<keyword evidence="5" id="KW-1185">Reference proteome</keyword>
<evidence type="ECO:0000256" key="1">
    <source>
        <dbReference type="ARBA" id="ARBA00022741"/>
    </source>
</evidence>
<proteinExistence type="predicted"/>
<dbReference type="PROSITE" id="PS51420">
    <property type="entry name" value="RHO"/>
    <property type="match status" value="1"/>
</dbReference>
<dbReference type="OrthoDB" id="25896at2759"/>
<dbReference type="RefSeq" id="XP_003867250.1">
    <property type="nucleotide sequence ID" value="XM_003867202.1"/>
</dbReference>
<evidence type="ECO:0000313" key="5">
    <source>
        <dbReference type="Proteomes" id="UP000005018"/>
    </source>
</evidence>
<accession>H8WZE4</accession>
<dbReference type="KEGG" id="cot:CORT_0B00920"/>
<dbReference type="GO" id="GO:0003924">
    <property type="term" value="F:GTPase activity"/>
    <property type="evidence" value="ECO:0007669"/>
    <property type="project" value="InterPro"/>
</dbReference>
<dbReference type="Gene3D" id="3.40.50.300">
    <property type="entry name" value="P-loop containing nucleotide triphosphate hydrolases"/>
    <property type="match status" value="1"/>
</dbReference>
<dbReference type="Proteomes" id="UP000005018">
    <property type="component" value="Chromosome 2"/>
</dbReference>
<reference evidence="4 5" key="1">
    <citation type="journal article" date="2012" name="PLoS ONE">
        <title>Sequence and analysis of the genome of the pathogenic yeast Candida orthopsilosis.</title>
        <authorList>
            <person name="Riccombeni A."/>
            <person name="Vidanes G."/>
            <person name="Proux-Wera E."/>
            <person name="Wolfe K.H."/>
            <person name="Butler G."/>
        </authorList>
    </citation>
    <scope>NUCLEOTIDE SEQUENCE [LARGE SCALE GENOMIC DNA]</scope>
    <source>
        <strain evidence="4 5">Co 90-125</strain>
    </source>
</reference>
<dbReference type="EMBL" id="HE681720">
    <property type="protein sequence ID" value="CCG21812.1"/>
    <property type="molecule type" value="Genomic_DNA"/>
</dbReference>
<dbReference type="SMART" id="SM00174">
    <property type="entry name" value="RHO"/>
    <property type="match status" value="1"/>
</dbReference>
<dbReference type="GO" id="GO:0005525">
    <property type="term" value="F:GTP binding"/>
    <property type="evidence" value="ECO:0007669"/>
    <property type="project" value="UniProtKB-KW"/>
</dbReference>
<keyword evidence="1" id="KW-0547">Nucleotide-binding</keyword>
<feature type="region of interest" description="Disordered" evidence="3">
    <location>
        <begin position="53"/>
        <end position="89"/>
    </location>
</feature>
<evidence type="ECO:0000256" key="2">
    <source>
        <dbReference type="ARBA" id="ARBA00023134"/>
    </source>
</evidence>
<feature type="compositionally biased region" description="Basic and acidic residues" evidence="3">
    <location>
        <begin position="343"/>
        <end position="357"/>
    </location>
</feature>
<dbReference type="eggNOG" id="KOG0393">
    <property type="taxonomic scope" value="Eukaryota"/>
</dbReference>
<dbReference type="InterPro" id="IPR003578">
    <property type="entry name" value="Small_GTPase_Rho"/>
</dbReference>
<protein>
    <submittedName>
        <fullName evidence="4">Uncharacterized protein</fullName>
    </submittedName>
</protein>